<evidence type="ECO:0000256" key="9">
    <source>
        <dbReference type="ARBA" id="ARBA00023004"/>
    </source>
</evidence>
<dbReference type="GO" id="GO:0005506">
    <property type="term" value="F:iron ion binding"/>
    <property type="evidence" value="ECO:0007669"/>
    <property type="project" value="InterPro"/>
</dbReference>
<evidence type="ECO:0000313" key="13">
    <source>
        <dbReference type="Proteomes" id="UP000886595"/>
    </source>
</evidence>
<comment type="similarity">
    <text evidence="3">Belongs to the cytochrome P450 family.</text>
</comment>
<evidence type="ECO:0000256" key="10">
    <source>
        <dbReference type="ARBA" id="ARBA00023033"/>
    </source>
</evidence>
<keyword evidence="9" id="KW-0408">Iron</keyword>
<reference evidence="12 13" key="1">
    <citation type="submission" date="2020-02" db="EMBL/GenBank/DDBJ databases">
        <authorList>
            <person name="Ma Q."/>
            <person name="Huang Y."/>
            <person name="Song X."/>
            <person name="Pei D."/>
        </authorList>
    </citation>
    <scope>NUCLEOTIDE SEQUENCE [LARGE SCALE GENOMIC DNA]</scope>
    <source>
        <strain evidence="12">Sxm20200214</strain>
        <tissue evidence="12">Leaf</tissue>
    </source>
</reference>
<dbReference type="AlphaFoldDB" id="A0A8X7PPA4"/>
<evidence type="ECO:0000256" key="6">
    <source>
        <dbReference type="ARBA" id="ARBA00022723"/>
    </source>
</evidence>
<dbReference type="SUPFAM" id="SSF48264">
    <property type="entry name" value="Cytochrome P450"/>
    <property type="match status" value="1"/>
</dbReference>
<name>A0A8X7PPA4_BRACI</name>
<keyword evidence="6" id="KW-0479">Metal-binding</keyword>
<dbReference type="Proteomes" id="UP000886595">
    <property type="component" value="Unassembled WGS sequence"/>
</dbReference>
<evidence type="ECO:0000256" key="1">
    <source>
        <dbReference type="ARBA" id="ARBA00001971"/>
    </source>
</evidence>
<dbReference type="GO" id="GO:0016020">
    <property type="term" value="C:membrane"/>
    <property type="evidence" value="ECO:0007669"/>
    <property type="project" value="UniProtKB-SubCell"/>
</dbReference>
<accession>A0A8X7PPA4</accession>
<dbReference type="GO" id="GO:0020037">
    <property type="term" value="F:heme binding"/>
    <property type="evidence" value="ECO:0007669"/>
    <property type="project" value="InterPro"/>
</dbReference>
<comment type="caution">
    <text evidence="12">The sequence shown here is derived from an EMBL/GenBank/DDBJ whole genome shotgun (WGS) entry which is preliminary data.</text>
</comment>
<keyword evidence="11" id="KW-0472">Membrane</keyword>
<evidence type="ECO:0000256" key="4">
    <source>
        <dbReference type="ARBA" id="ARBA00022617"/>
    </source>
</evidence>
<evidence type="ECO:0000256" key="5">
    <source>
        <dbReference type="ARBA" id="ARBA00022692"/>
    </source>
</evidence>
<gene>
    <name evidence="12" type="ORF">Bca52824_084544</name>
</gene>
<comment type="subcellular location">
    <subcellularLocation>
        <location evidence="2">Membrane</location>
        <topology evidence="2">Single-pass membrane protein</topology>
    </subcellularLocation>
</comment>
<keyword evidence="4" id="KW-0349">Heme</keyword>
<evidence type="ECO:0000256" key="3">
    <source>
        <dbReference type="ARBA" id="ARBA00010617"/>
    </source>
</evidence>
<dbReference type="EMBL" id="JAAMPC010000016">
    <property type="protein sequence ID" value="KAG2254408.1"/>
    <property type="molecule type" value="Genomic_DNA"/>
</dbReference>
<dbReference type="Gene3D" id="1.10.630.10">
    <property type="entry name" value="Cytochrome P450"/>
    <property type="match status" value="1"/>
</dbReference>
<keyword evidence="13" id="KW-1185">Reference proteome</keyword>
<organism evidence="12 13">
    <name type="scientific">Brassica carinata</name>
    <name type="common">Ethiopian mustard</name>
    <name type="synonym">Abyssinian cabbage</name>
    <dbReference type="NCBI Taxonomy" id="52824"/>
    <lineage>
        <taxon>Eukaryota</taxon>
        <taxon>Viridiplantae</taxon>
        <taxon>Streptophyta</taxon>
        <taxon>Embryophyta</taxon>
        <taxon>Tracheophyta</taxon>
        <taxon>Spermatophyta</taxon>
        <taxon>Magnoliopsida</taxon>
        <taxon>eudicotyledons</taxon>
        <taxon>Gunneridae</taxon>
        <taxon>Pentapetalae</taxon>
        <taxon>rosids</taxon>
        <taxon>malvids</taxon>
        <taxon>Brassicales</taxon>
        <taxon>Brassicaceae</taxon>
        <taxon>Brassiceae</taxon>
        <taxon>Brassica</taxon>
    </lineage>
</organism>
<evidence type="ECO:0000256" key="2">
    <source>
        <dbReference type="ARBA" id="ARBA00004167"/>
    </source>
</evidence>
<dbReference type="InterPro" id="IPR050651">
    <property type="entry name" value="Plant_Cytochrome_P450_Monoox"/>
</dbReference>
<keyword evidence="7" id="KW-1133">Transmembrane helix</keyword>
<evidence type="ECO:0000256" key="7">
    <source>
        <dbReference type="ARBA" id="ARBA00022989"/>
    </source>
</evidence>
<proteinExistence type="inferred from homology"/>
<dbReference type="PANTHER" id="PTHR47947:SF62">
    <property type="entry name" value="CYTOCHROME P450, FAMILY 81, SUBFAMILY D, POLYPEPTIDE 5"/>
    <property type="match status" value="1"/>
</dbReference>
<dbReference type="OrthoDB" id="1055148at2759"/>
<dbReference type="InterPro" id="IPR036396">
    <property type="entry name" value="Cyt_P450_sf"/>
</dbReference>
<dbReference type="GO" id="GO:0016705">
    <property type="term" value="F:oxidoreductase activity, acting on paired donors, with incorporation or reduction of molecular oxygen"/>
    <property type="evidence" value="ECO:0007669"/>
    <property type="project" value="InterPro"/>
</dbReference>
<dbReference type="PANTHER" id="PTHR47947">
    <property type="entry name" value="CYTOCHROME P450 82C3-RELATED"/>
    <property type="match status" value="1"/>
</dbReference>
<sequence length="276" mass="31381">METKHIRYNLPPSPARALPVIGHLHLLKLPLHRTFLSLSQSLGGAPISASAWKTNSRMSSPPTLLLANSTYNYTSMVSAPYGDHWRNLRRLGTIEIFSSHRLNSYLSIRKDKIRHLILRHSKNSQHLNPPCLSVCICYRHKIKLRITICDSMIKIIKEFVKVEMRTLFVDFILNNVMRMVAGKRFYGDGTEHDDDARCVRQLMAEVVDCAGAGDVAEYFPDLLTRNMREKKGNTMIDRLLSLQDNQPDYCTDHVVIKGIFVVMILSGTDTLTGTLE</sequence>
<comment type="cofactor">
    <cofactor evidence="1">
        <name>heme</name>
        <dbReference type="ChEBI" id="CHEBI:30413"/>
    </cofactor>
</comment>
<evidence type="ECO:0000313" key="12">
    <source>
        <dbReference type="EMBL" id="KAG2254408.1"/>
    </source>
</evidence>
<keyword evidence="10" id="KW-0503">Monooxygenase</keyword>
<evidence type="ECO:0000256" key="8">
    <source>
        <dbReference type="ARBA" id="ARBA00023002"/>
    </source>
</evidence>
<keyword evidence="8" id="KW-0560">Oxidoreductase</keyword>
<dbReference type="GO" id="GO:0004497">
    <property type="term" value="F:monooxygenase activity"/>
    <property type="evidence" value="ECO:0007669"/>
    <property type="project" value="UniProtKB-KW"/>
</dbReference>
<keyword evidence="5" id="KW-0812">Transmembrane</keyword>
<protein>
    <submittedName>
        <fullName evidence="12">Uncharacterized protein</fullName>
    </submittedName>
</protein>
<evidence type="ECO:0000256" key="11">
    <source>
        <dbReference type="ARBA" id="ARBA00023136"/>
    </source>
</evidence>